<protein>
    <submittedName>
        <fullName evidence="1">dTDP-D-glucose 4,6-dehydratase</fullName>
    </submittedName>
</protein>
<dbReference type="Proteomes" id="UP000277437">
    <property type="component" value="Chromosome"/>
</dbReference>
<dbReference type="EMBL" id="LR134334">
    <property type="protein sequence ID" value="VEF73918.1"/>
    <property type="molecule type" value="Genomic_DNA"/>
</dbReference>
<gene>
    <name evidence="1" type="ORF">NCTC7357_02199</name>
</gene>
<proteinExistence type="predicted"/>
<dbReference type="AlphaFoldDB" id="A0AAX3FTV1"/>
<sequence length="79" mass="9001">MSPENLTMVIRQPKDPRARELLLEQVRHVVKLYGGRVTSTAHGDEISLSMKLADRLPIHEVEAARQELATQFPEQLRQA</sequence>
<evidence type="ECO:0000313" key="2">
    <source>
        <dbReference type="Proteomes" id="UP000277437"/>
    </source>
</evidence>
<accession>A0AAX3FTV1</accession>
<name>A0AAX3FTV1_9PSED</name>
<organism evidence="1 2">
    <name type="scientific">Pseudomonas chlororaphis</name>
    <dbReference type="NCBI Taxonomy" id="587753"/>
    <lineage>
        <taxon>Bacteria</taxon>
        <taxon>Pseudomonadati</taxon>
        <taxon>Pseudomonadota</taxon>
        <taxon>Gammaproteobacteria</taxon>
        <taxon>Pseudomonadales</taxon>
        <taxon>Pseudomonadaceae</taxon>
        <taxon>Pseudomonas</taxon>
    </lineage>
</organism>
<evidence type="ECO:0000313" key="1">
    <source>
        <dbReference type="EMBL" id="VEF73918.1"/>
    </source>
</evidence>
<reference evidence="1 2" key="1">
    <citation type="submission" date="2018-12" db="EMBL/GenBank/DDBJ databases">
        <authorList>
            <consortium name="Pathogen Informatics"/>
        </authorList>
    </citation>
    <scope>NUCLEOTIDE SEQUENCE [LARGE SCALE GENOMIC DNA]</scope>
    <source>
        <strain evidence="1 2">NCTC7357</strain>
    </source>
</reference>